<sequence length="124" mass="14219">MLHCSLWLCRQGVPLAASVSLLASHAGHRRLRTWKQPDIRQLRNAPKLHRLHGILQLAQRSLPDPASHRQGHTYVANAQGSLLSRPGGRVSRLSDPNATFHYRRREGRPPRLNTQAFRKHYNWS</sequence>
<gene>
    <name evidence="3" type="ORF">LSCM4_04705</name>
</gene>
<feature type="region of interest" description="Disordered" evidence="1">
    <location>
        <begin position="79"/>
        <end position="98"/>
    </location>
</feature>
<evidence type="ECO:0008006" key="5">
    <source>
        <dbReference type="Google" id="ProtNLM"/>
    </source>
</evidence>
<dbReference type="AlphaFoldDB" id="A0A836H2V1"/>
<dbReference type="GeneID" id="92360620"/>
<evidence type="ECO:0000256" key="2">
    <source>
        <dbReference type="SAM" id="SignalP"/>
    </source>
</evidence>
<dbReference type="Proteomes" id="UP000674143">
    <property type="component" value="Unassembled WGS sequence"/>
</dbReference>
<dbReference type="KEGG" id="loi:92360620"/>
<name>A0A836H2V1_9TRYP</name>
<proteinExistence type="predicted"/>
<reference evidence="4" key="1">
    <citation type="journal article" date="2021" name="Microbiol. Resour. Announc.">
        <title>LGAAP: Leishmaniinae Genome Assembly and Annotation Pipeline.</title>
        <authorList>
            <person name="Almutairi H."/>
            <person name="Urbaniak M.D."/>
            <person name="Bates M.D."/>
            <person name="Jariyapan N."/>
            <person name="Kwakye-Nuako G."/>
            <person name="Thomaz-Soccol V."/>
            <person name="Al-Salem W.S."/>
            <person name="Dillon R.J."/>
            <person name="Bates P.A."/>
            <person name="Gatherer D."/>
        </authorList>
    </citation>
    <scope>NUCLEOTIDE SEQUENCE [LARGE SCALE GENOMIC DNA]</scope>
</reference>
<feature type="chain" id="PRO_5032997221" description="Secreted protein" evidence="2">
    <location>
        <begin position="19"/>
        <end position="124"/>
    </location>
</feature>
<dbReference type="SMR" id="A0A836H2V1"/>
<feature type="signal peptide" evidence="2">
    <location>
        <begin position="1"/>
        <end position="18"/>
    </location>
</feature>
<keyword evidence="2" id="KW-0732">Signal</keyword>
<dbReference type="RefSeq" id="XP_067063133.1">
    <property type="nucleotide sequence ID" value="XM_067206686.1"/>
</dbReference>
<comment type="caution">
    <text evidence="3">The sequence shown here is derived from an EMBL/GenBank/DDBJ whole genome shotgun (WGS) entry which is preliminary data.</text>
</comment>
<evidence type="ECO:0000313" key="3">
    <source>
        <dbReference type="EMBL" id="KAG5478472.1"/>
    </source>
</evidence>
<organism evidence="3 4">
    <name type="scientific">Leishmania orientalis</name>
    <dbReference type="NCBI Taxonomy" id="2249476"/>
    <lineage>
        <taxon>Eukaryota</taxon>
        <taxon>Discoba</taxon>
        <taxon>Euglenozoa</taxon>
        <taxon>Kinetoplastea</taxon>
        <taxon>Metakinetoplastina</taxon>
        <taxon>Trypanosomatida</taxon>
        <taxon>Trypanosomatidae</taxon>
        <taxon>Leishmaniinae</taxon>
        <taxon>Leishmania</taxon>
    </lineage>
</organism>
<reference evidence="4" key="2">
    <citation type="journal article" date="2021" name="Sci. Data">
        <title>Chromosome-scale genome sequencing, assembly and annotation of six genomes from subfamily Leishmaniinae.</title>
        <authorList>
            <person name="Almutairi H."/>
            <person name="Urbaniak M.D."/>
            <person name="Bates M.D."/>
            <person name="Jariyapan N."/>
            <person name="Kwakye-Nuako G."/>
            <person name="Thomaz Soccol V."/>
            <person name="Al-Salem W.S."/>
            <person name="Dillon R.J."/>
            <person name="Bates P.A."/>
            <person name="Gatherer D."/>
        </authorList>
    </citation>
    <scope>NUCLEOTIDE SEQUENCE [LARGE SCALE GENOMIC DNA]</scope>
</reference>
<accession>A0A836H2V1</accession>
<evidence type="ECO:0000256" key="1">
    <source>
        <dbReference type="SAM" id="MobiDB-lite"/>
    </source>
</evidence>
<dbReference type="EMBL" id="JAFHLR010000023">
    <property type="protein sequence ID" value="KAG5478472.1"/>
    <property type="molecule type" value="Genomic_DNA"/>
</dbReference>
<evidence type="ECO:0000313" key="4">
    <source>
        <dbReference type="Proteomes" id="UP000674143"/>
    </source>
</evidence>
<protein>
    <recommendedName>
        <fullName evidence="5">Secreted protein</fullName>
    </recommendedName>
</protein>
<keyword evidence="4" id="KW-1185">Reference proteome</keyword>